<organism evidence="2 3">
    <name type="scientific">Stomatobaculum longum</name>
    <dbReference type="NCBI Taxonomy" id="796942"/>
    <lineage>
        <taxon>Bacteria</taxon>
        <taxon>Bacillati</taxon>
        <taxon>Bacillota</taxon>
        <taxon>Clostridia</taxon>
        <taxon>Lachnospirales</taxon>
        <taxon>Lachnospiraceae</taxon>
        <taxon>Stomatobaculum</taxon>
    </lineage>
</organism>
<evidence type="ECO:0000259" key="1">
    <source>
        <dbReference type="Pfam" id="PF07693"/>
    </source>
</evidence>
<dbReference type="InterPro" id="IPR027417">
    <property type="entry name" value="P-loop_NTPase"/>
</dbReference>
<proteinExistence type="predicted"/>
<dbReference type="Gene3D" id="3.40.50.300">
    <property type="entry name" value="P-loop containing nucleotide triphosphate hydrolases"/>
    <property type="match status" value="1"/>
</dbReference>
<dbReference type="PANTHER" id="PTHR22674">
    <property type="entry name" value="NTPASE, KAP FAMILY P-LOOP DOMAIN-CONTAINING 1"/>
    <property type="match status" value="1"/>
</dbReference>
<sequence length="588" mass="67200">MNYSADRPIESDKDDLLERASFASHLGKAICECDAKDGFVIGIYGEWGSGKTSVINMAIHTVEEVYKEESNKPIIIKFSPWNYSEQSNLISTFFNSLQNQIAIKGDDEFKKKVGKALSDYAGAFDALSIIPVLGPGFAALFKTVAIAKGNYLMQEVNLDKARMDLEDCLIKLDRKIIVIIDDIDRLTNIQIRDVFQLVKQVADFSNIIYLLAMDRKIVCRALKEVHNVEGNEYLEKIIQVSFEIPPLQKVQINEILLGKLAEIDDGLVCCNKEIDYFRAIRHDCIEPYIDTVRDINKVVNTFRFRYGYLREETNYVDLLAITTLEVMEPELYKWIHNNRETLCSGMTYGSKGIIKNTTDLEKHYKGEFENISVNPEITIRCLSTLFPAFEAALNGEREAAYSIDYIRGRQRIAHYEKFEIYFAFNLSVIKVTRAEIDLFMNSLEYSDLWMEVEDIYLRGDIDCFFDELGPLVDEIPEHRLNLIASVLLRLLNKIGGDSKSTKSVEVYSEKVGSILIEVLNRVDCDENRCNIIVRGIELFDICGFGALSVVIDEMVPIEGEFRDEGRNTNIYKSVINRDDLGIIKNKYV</sequence>
<comment type="caution">
    <text evidence="2">The sequence shown here is derived from an EMBL/GenBank/DDBJ whole genome shotgun (WGS) entry which is preliminary data.</text>
</comment>
<dbReference type="Proteomes" id="UP000018466">
    <property type="component" value="Unassembled WGS sequence"/>
</dbReference>
<feature type="domain" description="KAP NTPase" evidence="1">
    <location>
        <begin position="19"/>
        <end position="307"/>
    </location>
</feature>
<reference evidence="2 3" key="1">
    <citation type="submission" date="2011-10" db="EMBL/GenBank/DDBJ databases">
        <title>The Genome Sequence of Lachnospiraceae bacterium ACC2.</title>
        <authorList>
            <consortium name="The Broad Institute Genome Sequencing Platform"/>
            <person name="Earl A."/>
            <person name="Ward D."/>
            <person name="Feldgarden M."/>
            <person name="Gevers D."/>
            <person name="Sizova M."/>
            <person name="Hazen A."/>
            <person name="Epstein S."/>
            <person name="Young S.K."/>
            <person name="Zeng Q."/>
            <person name="Gargeya S."/>
            <person name="Fitzgerald M."/>
            <person name="Haas B."/>
            <person name="Abouelleil A."/>
            <person name="Alvarado L."/>
            <person name="Arachchi H.M."/>
            <person name="Berlin A."/>
            <person name="Brown A."/>
            <person name="Chapman S.B."/>
            <person name="Chen Z."/>
            <person name="Dunbar C."/>
            <person name="Freedman E."/>
            <person name="Gearin G."/>
            <person name="Goldberg J."/>
            <person name="Griggs A."/>
            <person name="Gujja S."/>
            <person name="Heiman D."/>
            <person name="Howarth C."/>
            <person name="Larson L."/>
            <person name="Lui A."/>
            <person name="MacDonald P.J.P."/>
            <person name="Montmayeur A."/>
            <person name="Murphy C."/>
            <person name="Neiman D."/>
            <person name="Pearson M."/>
            <person name="Priest M."/>
            <person name="Roberts A."/>
            <person name="Saif S."/>
            <person name="Shea T."/>
            <person name="Shenoy N."/>
            <person name="Sisk P."/>
            <person name="Stolte C."/>
            <person name="Sykes S."/>
            <person name="Wortman J."/>
            <person name="Nusbaum C."/>
            <person name="Birren B."/>
        </authorList>
    </citation>
    <scope>NUCLEOTIDE SEQUENCE [LARGE SCALE GENOMIC DNA]</scope>
    <source>
        <strain evidence="2 3">ACC2</strain>
    </source>
</reference>
<dbReference type="SUPFAM" id="SSF52540">
    <property type="entry name" value="P-loop containing nucleoside triphosphate hydrolases"/>
    <property type="match status" value="1"/>
</dbReference>
<dbReference type="EMBL" id="AGEL01000003">
    <property type="protein sequence ID" value="EHO18225.1"/>
    <property type="molecule type" value="Genomic_DNA"/>
</dbReference>
<dbReference type="AlphaFoldDB" id="A0AA37DH74"/>
<dbReference type="InterPro" id="IPR011646">
    <property type="entry name" value="KAP_P-loop"/>
</dbReference>
<protein>
    <recommendedName>
        <fullName evidence="1">KAP NTPase domain-containing protein</fullName>
    </recommendedName>
</protein>
<keyword evidence="3" id="KW-1185">Reference proteome</keyword>
<dbReference type="PANTHER" id="PTHR22674:SF6">
    <property type="entry name" value="NTPASE KAP FAMILY P-LOOP DOMAIN-CONTAINING PROTEIN 1"/>
    <property type="match status" value="1"/>
</dbReference>
<accession>A0AA37DH74</accession>
<dbReference type="RefSeq" id="WP_009532243.1">
    <property type="nucleotide sequence ID" value="NZ_JH590861.1"/>
</dbReference>
<dbReference type="InterPro" id="IPR052754">
    <property type="entry name" value="NTPase_KAP_P-loop"/>
</dbReference>
<evidence type="ECO:0000313" key="3">
    <source>
        <dbReference type="Proteomes" id="UP000018466"/>
    </source>
</evidence>
<gene>
    <name evidence="2" type="ORF">HMPREF9623_00409</name>
</gene>
<dbReference type="GeneID" id="86940198"/>
<evidence type="ECO:0000313" key="2">
    <source>
        <dbReference type="EMBL" id="EHO18225.1"/>
    </source>
</evidence>
<dbReference type="Pfam" id="PF07693">
    <property type="entry name" value="KAP_NTPase"/>
    <property type="match status" value="1"/>
</dbReference>
<name>A0AA37DH74_9FIRM</name>